<evidence type="ECO:0000313" key="3">
    <source>
        <dbReference type="Proteomes" id="UP001401887"/>
    </source>
</evidence>
<dbReference type="PANTHER" id="PTHR30121:SF6">
    <property type="entry name" value="SLR6007 PROTEIN"/>
    <property type="match status" value="1"/>
</dbReference>
<dbReference type="EMBL" id="BAABRP010000002">
    <property type="protein sequence ID" value="GAA5512536.1"/>
    <property type="molecule type" value="Genomic_DNA"/>
</dbReference>
<dbReference type="SUPFAM" id="SSF52540">
    <property type="entry name" value="P-loop containing nucleoside triphosphate hydrolases"/>
    <property type="match status" value="1"/>
</dbReference>
<dbReference type="InterPro" id="IPR051162">
    <property type="entry name" value="T4SS_component"/>
</dbReference>
<gene>
    <name evidence="2" type="ORF">Dcar01_01250</name>
</gene>
<dbReference type="InterPro" id="IPR043964">
    <property type="entry name" value="P-loop_TraG"/>
</dbReference>
<dbReference type="Gene3D" id="3.40.50.300">
    <property type="entry name" value="P-loop containing nucleotide triphosphate hydrolases"/>
    <property type="match status" value="1"/>
</dbReference>
<dbReference type="InterPro" id="IPR027417">
    <property type="entry name" value="P-loop_NTPase"/>
</dbReference>
<evidence type="ECO:0000313" key="2">
    <source>
        <dbReference type="EMBL" id="GAA5512536.1"/>
    </source>
</evidence>
<feature type="domain" description="TraG P-loop" evidence="1">
    <location>
        <begin position="441"/>
        <end position="841"/>
    </location>
</feature>
<name>A0ABP9W5A7_9DEIO</name>
<dbReference type="RefSeq" id="WP_345462558.1">
    <property type="nucleotide sequence ID" value="NZ_BAABRP010000002.1"/>
</dbReference>
<sequence length="848" mass="92451">MSFLTSLRNALTPVRQTSWTERSPLLGLHKGVHFARNGSAEIGFEFHLPNVLQVSHALRDTIKHTTNILLSQALPVGSRGRIIVENRDMSEGEVRSAMLQPQGEQDILDAVVQADNELLERDRRAGKLKRTRHYFMVKVDRKVPKNRSLSERERDALTDYCNAFAGRLGDAMHAAGLAPRRMGTQAIANLIYSYRNKQFGDMPREYRSLIPTGGASIRALQANDSIQIPSPRRQLTESSVDKSHPGFLVVGTRLVNVVSYSEVGEGTQSGMLEQLLSALQGVEHYLIIDFVIVDPTTKKAALSYKAEGATNTLAEGGGSANRAIADEMEEALYAITRGKDKMVLFGLAMVIYARTQDELNYATNRARAEMGQLGGALARIGNVDNIRQFELLEPFSGLTNQYLFDGRTLNVAGLIPQVGAWEGTADPLVVFRNRYGGLTPINQAVGTNNSGTFIIGTAGSGKSNLNMTFLLNVRAIGGRVYILDLKDDYATVVEAVEGEIIEIRPGARLSNGQRVCINMFDLPPGQITATAEKRGLLMGMFKALLLPSGGLGPLDHSILTSAVEAAYDLAIKRVPTGNGQHREAFDPFAFSDFVRILRNLPTVAGVAPNKVMQEAIDVLAARLGAFTGKSELGTFLDGPTTVRITSDVTSFNISAMRDESARELRRIGMILLVDLIWRSGLDNPGVIKYPVFEELGALAEIEEAAKFVAEMFKLGRTFGFYPVGISQEIGDIENLRGIINNSALRLIGSVTPNEAEKIVTTLKLNEATHDAIGSLGGGSNYREYVAIMELSNGETVGDVIQNHLTPLKYWLTTSHPKDKARRDEYTRRLGGNRMAAVMALAGHPAPAA</sequence>
<comment type="caution">
    <text evidence="2">The sequence shown here is derived from an EMBL/GenBank/DDBJ whole genome shotgun (WGS) entry which is preliminary data.</text>
</comment>
<keyword evidence="3" id="KW-1185">Reference proteome</keyword>
<reference evidence="2 3" key="1">
    <citation type="submission" date="2024-02" db="EMBL/GenBank/DDBJ databases">
        <title>Deinococcus carri NBRC 110142.</title>
        <authorList>
            <person name="Ichikawa N."/>
            <person name="Katano-Makiyama Y."/>
            <person name="Hidaka K."/>
        </authorList>
    </citation>
    <scope>NUCLEOTIDE SEQUENCE [LARGE SCALE GENOMIC DNA]</scope>
    <source>
        <strain evidence="2 3">NBRC 110142</strain>
    </source>
</reference>
<proteinExistence type="predicted"/>
<dbReference type="Gene3D" id="1.10.8.730">
    <property type="match status" value="1"/>
</dbReference>
<accession>A0ABP9W5A7</accession>
<evidence type="ECO:0000259" key="1">
    <source>
        <dbReference type="Pfam" id="PF19044"/>
    </source>
</evidence>
<protein>
    <recommendedName>
        <fullName evidence="1">TraG P-loop domain-containing protein</fullName>
    </recommendedName>
</protein>
<organism evidence="2 3">
    <name type="scientific">Deinococcus carri</name>
    <dbReference type="NCBI Taxonomy" id="1211323"/>
    <lineage>
        <taxon>Bacteria</taxon>
        <taxon>Thermotogati</taxon>
        <taxon>Deinococcota</taxon>
        <taxon>Deinococci</taxon>
        <taxon>Deinococcales</taxon>
        <taxon>Deinococcaceae</taxon>
        <taxon>Deinococcus</taxon>
    </lineage>
</organism>
<dbReference type="PANTHER" id="PTHR30121">
    <property type="entry name" value="UNCHARACTERIZED PROTEIN YJGR-RELATED"/>
    <property type="match status" value="1"/>
</dbReference>
<dbReference type="Proteomes" id="UP001401887">
    <property type="component" value="Unassembled WGS sequence"/>
</dbReference>
<dbReference type="Pfam" id="PF19044">
    <property type="entry name" value="P-loop_TraG"/>
    <property type="match status" value="1"/>
</dbReference>